<evidence type="ECO:0000313" key="1">
    <source>
        <dbReference type="EMBL" id="MPC66024.1"/>
    </source>
</evidence>
<proteinExistence type="predicted"/>
<dbReference type="EMBL" id="VSRR010024172">
    <property type="protein sequence ID" value="MPC66024.1"/>
    <property type="molecule type" value="Genomic_DNA"/>
</dbReference>
<dbReference type="Proteomes" id="UP000324222">
    <property type="component" value="Unassembled WGS sequence"/>
</dbReference>
<protein>
    <submittedName>
        <fullName evidence="1">Uncharacterized protein</fullName>
    </submittedName>
</protein>
<organism evidence="1 2">
    <name type="scientific">Portunus trituberculatus</name>
    <name type="common">Swimming crab</name>
    <name type="synonym">Neptunus trituberculatus</name>
    <dbReference type="NCBI Taxonomy" id="210409"/>
    <lineage>
        <taxon>Eukaryota</taxon>
        <taxon>Metazoa</taxon>
        <taxon>Ecdysozoa</taxon>
        <taxon>Arthropoda</taxon>
        <taxon>Crustacea</taxon>
        <taxon>Multicrustacea</taxon>
        <taxon>Malacostraca</taxon>
        <taxon>Eumalacostraca</taxon>
        <taxon>Eucarida</taxon>
        <taxon>Decapoda</taxon>
        <taxon>Pleocyemata</taxon>
        <taxon>Brachyura</taxon>
        <taxon>Eubrachyura</taxon>
        <taxon>Portunoidea</taxon>
        <taxon>Portunidae</taxon>
        <taxon>Portuninae</taxon>
        <taxon>Portunus</taxon>
    </lineage>
</organism>
<name>A0A5B7HBB0_PORTR</name>
<dbReference type="AlphaFoldDB" id="A0A5B7HBB0"/>
<evidence type="ECO:0000313" key="2">
    <source>
        <dbReference type="Proteomes" id="UP000324222"/>
    </source>
</evidence>
<comment type="caution">
    <text evidence="1">The sequence shown here is derived from an EMBL/GenBank/DDBJ whole genome shotgun (WGS) entry which is preliminary data.</text>
</comment>
<sequence>MHSLPHLPPSLPLPCLHAAPDTHKLLHASQGTRYLSQHTQPGGRGEGEVKKEIFCASVELPSDADQSG</sequence>
<accession>A0A5B7HBB0</accession>
<keyword evidence="2" id="KW-1185">Reference proteome</keyword>
<gene>
    <name evidence="1" type="ORF">E2C01_060167</name>
</gene>
<reference evidence="1 2" key="1">
    <citation type="submission" date="2019-05" db="EMBL/GenBank/DDBJ databases">
        <title>Another draft genome of Portunus trituberculatus and its Hox gene families provides insights of decapod evolution.</title>
        <authorList>
            <person name="Jeong J.-H."/>
            <person name="Song I."/>
            <person name="Kim S."/>
            <person name="Choi T."/>
            <person name="Kim D."/>
            <person name="Ryu S."/>
            <person name="Kim W."/>
        </authorList>
    </citation>
    <scope>NUCLEOTIDE SEQUENCE [LARGE SCALE GENOMIC DNA]</scope>
    <source>
        <tissue evidence="1">Muscle</tissue>
    </source>
</reference>